<dbReference type="AlphaFoldDB" id="A0AAV6UQ87"/>
<gene>
    <name evidence="1" type="ORF">JTE90_026803</name>
</gene>
<name>A0AAV6UQ87_9ARAC</name>
<dbReference type="Proteomes" id="UP000827092">
    <property type="component" value="Unassembled WGS sequence"/>
</dbReference>
<evidence type="ECO:0000313" key="1">
    <source>
        <dbReference type="EMBL" id="KAG8186385.1"/>
    </source>
</evidence>
<sequence length="80" mass="9441">MFQIIFKSENIFFFHGFFSVAKRKSVTARNVFVFLSGKSWRKKVMCFFFIFLQSCLVRRGHKKSWVVPIPSWGLISCPTL</sequence>
<comment type="caution">
    <text evidence="1">The sequence shown here is derived from an EMBL/GenBank/DDBJ whole genome shotgun (WGS) entry which is preliminary data.</text>
</comment>
<dbReference type="EMBL" id="JAFNEN010000304">
    <property type="protein sequence ID" value="KAG8186385.1"/>
    <property type="molecule type" value="Genomic_DNA"/>
</dbReference>
<organism evidence="1 2">
    <name type="scientific">Oedothorax gibbosus</name>
    <dbReference type="NCBI Taxonomy" id="931172"/>
    <lineage>
        <taxon>Eukaryota</taxon>
        <taxon>Metazoa</taxon>
        <taxon>Ecdysozoa</taxon>
        <taxon>Arthropoda</taxon>
        <taxon>Chelicerata</taxon>
        <taxon>Arachnida</taxon>
        <taxon>Araneae</taxon>
        <taxon>Araneomorphae</taxon>
        <taxon>Entelegynae</taxon>
        <taxon>Araneoidea</taxon>
        <taxon>Linyphiidae</taxon>
        <taxon>Erigoninae</taxon>
        <taxon>Oedothorax</taxon>
    </lineage>
</organism>
<keyword evidence="2" id="KW-1185">Reference proteome</keyword>
<evidence type="ECO:0000313" key="2">
    <source>
        <dbReference type="Proteomes" id="UP000827092"/>
    </source>
</evidence>
<accession>A0AAV6UQ87</accession>
<reference evidence="1 2" key="1">
    <citation type="journal article" date="2022" name="Nat. Ecol. Evol.">
        <title>A masculinizing supergene underlies an exaggerated male reproductive morph in a spider.</title>
        <authorList>
            <person name="Hendrickx F."/>
            <person name="De Corte Z."/>
            <person name="Sonet G."/>
            <person name="Van Belleghem S.M."/>
            <person name="Kostlbacher S."/>
            <person name="Vangestel C."/>
        </authorList>
    </citation>
    <scope>NUCLEOTIDE SEQUENCE [LARGE SCALE GENOMIC DNA]</scope>
    <source>
        <strain evidence="1">W744_W776</strain>
    </source>
</reference>
<protein>
    <submittedName>
        <fullName evidence="1">Uncharacterized protein</fullName>
    </submittedName>
</protein>
<proteinExistence type="predicted"/>